<dbReference type="SUPFAM" id="SSF57196">
    <property type="entry name" value="EGF/Laminin"/>
    <property type="match status" value="2"/>
</dbReference>
<dbReference type="GO" id="GO:0005509">
    <property type="term" value="F:calcium ion binding"/>
    <property type="evidence" value="ECO:0007669"/>
    <property type="project" value="InterPro"/>
</dbReference>
<dbReference type="InterPro" id="IPR001881">
    <property type="entry name" value="EGF-like_Ca-bd_dom"/>
</dbReference>
<dbReference type="RefSeq" id="XP_020026651.1">
    <property type="nucleotide sequence ID" value="XM_020171062.1"/>
</dbReference>
<dbReference type="InterPro" id="IPR000152">
    <property type="entry name" value="EGF-type_Asp/Asn_hydroxyl_site"/>
</dbReference>
<dbReference type="PROSITE" id="PS50026">
    <property type="entry name" value="EGF_3"/>
    <property type="match status" value="1"/>
</dbReference>
<dbReference type="AlphaFoldDB" id="A0A8B7V3U8"/>
<keyword evidence="3 4" id="KW-1015">Disulfide bond</keyword>
<dbReference type="CDD" id="cd00054">
    <property type="entry name" value="EGF_CA"/>
    <property type="match status" value="2"/>
</dbReference>
<protein>
    <submittedName>
        <fullName evidence="6">Hemicentin-1-like</fullName>
    </submittedName>
</protein>
<evidence type="ECO:0000256" key="2">
    <source>
        <dbReference type="ARBA" id="ARBA00022737"/>
    </source>
</evidence>
<comment type="caution">
    <text evidence="4">Lacks conserved residue(s) required for the propagation of feature annotation.</text>
</comment>
<proteinExistence type="predicted"/>
<dbReference type="FunFam" id="2.10.25.10:FF:000385">
    <property type="entry name" value="Hemicentin 1"/>
    <property type="match status" value="1"/>
</dbReference>
<evidence type="ECO:0000259" key="5">
    <source>
        <dbReference type="PROSITE" id="PS50026"/>
    </source>
</evidence>
<dbReference type="PANTHER" id="PTHR24034:SF89">
    <property type="entry name" value="COMPLEMENT COMPONENT C1Q RECEPTOR"/>
    <property type="match status" value="1"/>
</dbReference>
<dbReference type="InterPro" id="IPR018097">
    <property type="entry name" value="EGF_Ca-bd_CS"/>
</dbReference>
<dbReference type="CTD" id="92342"/>
<dbReference type="InterPro" id="IPR049883">
    <property type="entry name" value="NOTCH1_EGF-like"/>
</dbReference>
<name>A0A8B7V3U8_CASCN</name>
<dbReference type="PROSITE" id="PS00010">
    <property type="entry name" value="ASX_HYDROXYL"/>
    <property type="match status" value="1"/>
</dbReference>
<dbReference type="SMART" id="SM00179">
    <property type="entry name" value="EGF_CA"/>
    <property type="match status" value="2"/>
</dbReference>
<dbReference type="OrthoDB" id="5985519at2759"/>
<accession>A0A8B7V3U8</accession>
<evidence type="ECO:0000256" key="4">
    <source>
        <dbReference type="PROSITE-ProRule" id="PRU00076"/>
    </source>
</evidence>
<dbReference type="KEGG" id="ccan:109691213"/>
<dbReference type="FunFam" id="2.10.25.10:FF:000352">
    <property type="entry name" value="Hemicentin 1"/>
    <property type="match status" value="1"/>
</dbReference>
<organism evidence="6">
    <name type="scientific">Castor canadensis</name>
    <name type="common">American beaver</name>
    <dbReference type="NCBI Taxonomy" id="51338"/>
    <lineage>
        <taxon>Eukaryota</taxon>
        <taxon>Metazoa</taxon>
        <taxon>Chordata</taxon>
        <taxon>Craniata</taxon>
        <taxon>Vertebrata</taxon>
        <taxon>Euteleostomi</taxon>
        <taxon>Mammalia</taxon>
        <taxon>Eutheria</taxon>
        <taxon>Euarchontoglires</taxon>
        <taxon>Glires</taxon>
        <taxon>Rodentia</taxon>
        <taxon>Castorimorpha</taxon>
        <taxon>Castoridae</taxon>
        <taxon>Castor</taxon>
    </lineage>
</organism>
<sequence length="180" mass="20689">MTYVGIDECQNRDTCQHECKNTIGSYQCICLPDYQVMFNGKTCQDIDECLEQNICCGSNRMCFNMKGSYQCIDTPCPPNYQRDPVAGFCLKDCPPHDLECALSPYALEYKLVSLPFGIAANQDLIRQVAYTQDGVIYRRTTFLVVDEEQTVPFALRDENLKGVVYTTRPLWKPETYRMRI</sequence>
<feature type="domain" description="EGF-like" evidence="5">
    <location>
        <begin position="5"/>
        <end position="44"/>
    </location>
</feature>
<gene>
    <name evidence="6" type="primary">LOC109691213</name>
</gene>
<dbReference type="Pfam" id="PF07645">
    <property type="entry name" value="EGF_CA"/>
    <property type="match status" value="2"/>
</dbReference>
<reference evidence="6" key="1">
    <citation type="submission" date="2025-08" db="UniProtKB">
        <authorList>
            <consortium name="RefSeq"/>
        </authorList>
    </citation>
    <scope>IDENTIFICATION</scope>
    <source>
        <tissue evidence="6">Leukocyte</tissue>
    </source>
</reference>
<keyword evidence="2" id="KW-0677">Repeat</keyword>
<dbReference type="PROSITE" id="PS01187">
    <property type="entry name" value="EGF_CA"/>
    <property type="match status" value="1"/>
</dbReference>
<keyword evidence="1 4" id="KW-0245">EGF-like domain</keyword>
<evidence type="ECO:0000256" key="1">
    <source>
        <dbReference type="ARBA" id="ARBA00022536"/>
    </source>
</evidence>
<dbReference type="SMART" id="SM00181">
    <property type="entry name" value="EGF"/>
    <property type="match status" value="2"/>
</dbReference>
<dbReference type="InterPro" id="IPR000742">
    <property type="entry name" value="EGF"/>
</dbReference>
<dbReference type="PANTHER" id="PTHR24034">
    <property type="entry name" value="EGF-LIKE DOMAIN-CONTAINING PROTEIN"/>
    <property type="match status" value="1"/>
</dbReference>
<dbReference type="Gene3D" id="2.10.25.10">
    <property type="entry name" value="Laminin"/>
    <property type="match status" value="2"/>
</dbReference>
<feature type="disulfide bond" evidence="4">
    <location>
        <begin position="9"/>
        <end position="19"/>
    </location>
</feature>
<evidence type="ECO:0000256" key="3">
    <source>
        <dbReference type="ARBA" id="ARBA00023157"/>
    </source>
</evidence>
<evidence type="ECO:0000313" key="6">
    <source>
        <dbReference type="RefSeq" id="XP_020026651.1"/>
    </source>
</evidence>
<dbReference type="InterPro" id="IPR050751">
    <property type="entry name" value="ECM_structural_protein"/>
</dbReference>